<evidence type="ECO:0000313" key="2">
    <source>
        <dbReference type="EMBL" id="CAH2284442.1"/>
    </source>
</evidence>
<sequence length="168" mass="18673">MAATMLPPQSQSPECLAANTRAETDLATKLDTLFEDFWRKIARRQQNSTNNERHTDPSTSNQRPGEQADTTELPRGGGKSSGLIPPPNLKPQLLLRLLSLCLDREPIWKMTLAKVPGGTHLPNDTQLTTHFTGLFISDSDRSRLQQKTGPQDGVRRRSIPCSYTGQHT</sequence>
<feature type="region of interest" description="Disordered" evidence="1">
    <location>
        <begin position="44"/>
        <end position="88"/>
    </location>
</feature>
<feature type="region of interest" description="Disordered" evidence="1">
    <location>
        <begin position="1"/>
        <end position="20"/>
    </location>
</feature>
<evidence type="ECO:0000256" key="1">
    <source>
        <dbReference type="SAM" id="MobiDB-lite"/>
    </source>
</evidence>
<name>A0AAD1RZU7_PELCU</name>
<proteinExistence type="predicted"/>
<dbReference type="EMBL" id="OW240915">
    <property type="protein sequence ID" value="CAH2284442.1"/>
    <property type="molecule type" value="Genomic_DNA"/>
</dbReference>
<gene>
    <name evidence="2" type="ORF">PECUL_23A037491</name>
</gene>
<protein>
    <submittedName>
        <fullName evidence="2">Uncharacterized protein</fullName>
    </submittedName>
</protein>
<feature type="non-terminal residue" evidence="2">
    <location>
        <position position="168"/>
    </location>
</feature>
<dbReference type="Proteomes" id="UP001295444">
    <property type="component" value="Chromosome 04"/>
</dbReference>
<reference evidence="2" key="1">
    <citation type="submission" date="2022-03" db="EMBL/GenBank/DDBJ databases">
        <authorList>
            <person name="Alioto T."/>
            <person name="Alioto T."/>
            <person name="Gomez Garrido J."/>
        </authorList>
    </citation>
    <scope>NUCLEOTIDE SEQUENCE</scope>
</reference>
<organism evidence="2 3">
    <name type="scientific">Pelobates cultripes</name>
    <name type="common">Western spadefoot toad</name>
    <dbReference type="NCBI Taxonomy" id="61616"/>
    <lineage>
        <taxon>Eukaryota</taxon>
        <taxon>Metazoa</taxon>
        <taxon>Chordata</taxon>
        <taxon>Craniata</taxon>
        <taxon>Vertebrata</taxon>
        <taxon>Euteleostomi</taxon>
        <taxon>Amphibia</taxon>
        <taxon>Batrachia</taxon>
        <taxon>Anura</taxon>
        <taxon>Pelobatoidea</taxon>
        <taxon>Pelobatidae</taxon>
        <taxon>Pelobates</taxon>
    </lineage>
</organism>
<feature type="region of interest" description="Disordered" evidence="1">
    <location>
        <begin position="141"/>
        <end position="168"/>
    </location>
</feature>
<dbReference type="AlphaFoldDB" id="A0AAD1RZU7"/>
<feature type="compositionally biased region" description="Polar residues" evidence="1">
    <location>
        <begin position="57"/>
        <end position="70"/>
    </location>
</feature>
<accession>A0AAD1RZU7</accession>
<evidence type="ECO:0000313" key="3">
    <source>
        <dbReference type="Proteomes" id="UP001295444"/>
    </source>
</evidence>
<keyword evidence="3" id="KW-1185">Reference proteome</keyword>